<name>A5Z5T7_9FIRM</name>
<dbReference type="PANTHER" id="PTHR43151:SF1">
    <property type="entry name" value="SSR2333 PROTEIN"/>
    <property type="match status" value="1"/>
</dbReference>
<feature type="domain" description="Ferrous iron transporter FeoA-like" evidence="2">
    <location>
        <begin position="18"/>
        <end position="86"/>
    </location>
</feature>
<dbReference type="EMBL" id="AAVL02000031">
    <property type="protein sequence ID" value="EDM51762.1"/>
    <property type="molecule type" value="Genomic_DNA"/>
</dbReference>
<sequence length="86" mass="9437">MKLIINNQYDYERRYKMMPLTVAGVGVASTIKKIGGKEETRKFLENLGFVVGGTVTVVSEIGGNMIVNVKDSRVAIGKDMANKIMV</sequence>
<evidence type="ECO:0000259" key="2">
    <source>
        <dbReference type="SMART" id="SM00899"/>
    </source>
</evidence>
<evidence type="ECO:0000313" key="4">
    <source>
        <dbReference type="Proteomes" id="UP000006000"/>
    </source>
</evidence>
<dbReference type="Gene3D" id="2.30.30.90">
    <property type="match status" value="1"/>
</dbReference>
<dbReference type="Pfam" id="PF04023">
    <property type="entry name" value="FeoA"/>
    <property type="match status" value="1"/>
</dbReference>
<dbReference type="InterPro" id="IPR038157">
    <property type="entry name" value="FeoA_core_dom"/>
</dbReference>
<proteinExistence type="predicted"/>
<dbReference type="Proteomes" id="UP000006000">
    <property type="component" value="Unassembled WGS sequence"/>
</dbReference>
<dbReference type="STRING" id="411463.EUBVEN_01069"/>
<dbReference type="SMART" id="SM00899">
    <property type="entry name" value="FeoA"/>
    <property type="match status" value="1"/>
</dbReference>
<evidence type="ECO:0000313" key="3">
    <source>
        <dbReference type="EMBL" id="EDM51762.1"/>
    </source>
</evidence>
<keyword evidence="1" id="KW-0408">Iron</keyword>
<evidence type="ECO:0000256" key="1">
    <source>
        <dbReference type="ARBA" id="ARBA00023004"/>
    </source>
</evidence>
<dbReference type="HOGENOM" id="CLU_150646_6_0_9"/>
<comment type="caution">
    <text evidence="3">The sequence shown here is derived from an EMBL/GenBank/DDBJ whole genome shotgun (WGS) entry which is preliminary data.</text>
</comment>
<gene>
    <name evidence="3" type="ORF">EUBVEN_01069</name>
</gene>
<dbReference type="PANTHER" id="PTHR43151">
    <property type="entry name" value="FEOA FAMILY PROTEIN"/>
    <property type="match status" value="1"/>
</dbReference>
<dbReference type="GO" id="GO:0046914">
    <property type="term" value="F:transition metal ion binding"/>
    <property type="evidence" value="ECO:0007669"/>
    <property type="project" value="InterPro"/>
</dbReference>
<protein>
    <submittedName>
        <fullName evidence="3">FeoA domain protein</fullName>
    </submittedName>
</protein>
<reference evidence="3 4" key="1">
    <citation type="submission" date="2007-03" db="EMBL/GenBank/DDBJ databases">
        <authorList>
            <person name="Fulton L."/>
            <person name="Clifton S."/>
            <person name="Fulton B."/>
            <person name="Xu J."/>
            <person name="Minx P."/>
            <person name="Pepin K.H."/>
            <person name="Johnson M."/>
            <person name="Thiruvilangam P."/>
            <person name="Bhonagiri V."/>
            <person name="Nash W.E."/>
            <person name="Mardis E.R."/>
            <person name="Wilson R.K."/>
        </authorList>
    </citation>
    <scope>NUCLEOTIDE SEQUENCE [LARGE SCALE GENOMIC DNA]</scope>
    <source>
        <strain evidence="3 4">ATCC 27560</strain>
    </source>
</reference>
<dbReference type="eggNOG" id="COG1918">
    <property type="taxonomic scope" value="Bacteria"/>
</dbReference>
<dbReference type="AlphaFoldDB" id="A5Z5T7"/>
<dbReference type="InterPro" id="IPR008988">
    <property type="entry name" value="Transcriptional_repressor_C"/>
</dbReference>
<accession>A5Z5T7</accession>
<reference evidence="3 4" key="2">
    <citation type="submission" date="2007-04" db="EMBL/GenBank/DDBJ databases">
        <title>Draft genome sequence of Eubacterium ventriosum (ATCC 27560).</title>
        <authorList>
            <person name="Sudarsanam P."/>
            <person name="Ley R."/>
            <person name="Guruge J."/>
            <person name="Turnbaugh P.J."/>
            <person name="Mahowald M."/>
            <person name="Liep D."/>
            <person name="Gordon J."/>
        </authorList>
    </citation>
    <scope>NUCLEOTIDE SEQUENCE [LARGE SCALE GENOMIC DNA]</scope>
    <source>
        <strain evidence="3 4">ATCC 27560</strain>
    </source>
</reference>
<dbReference type="InterPro" id="IPR053184">
    <property type="entry name" value="FeoA-like"/>
</dbReference>
<dbReference type="SUPFAM" id="SSF50037">
    <property type="entry name" value="C-terminal domain of transcriptional repressors"/>
    <property type="match status" value="1"/>
</dbReference>
<dbReference type="InterPro" id="IPR007167">
    <property type="entry name" value="Fe-transptr_FeoA-like"/>
</dbReference>
<organism evidence="3 4">
    <name type="scientific">Eubacterium ventriosum ATCC 27560</name>
    <dbReference type="NCBI Taxonomy" id="411463"/>
    <lineage>
        <taxon>Bacteria</taxon>
        <taxon>Bacillati</taxon>
        <taxon>Bacillota</taxon>
        <taxon>Clostridia</taxon>
        <taxon>Eubacteriales</taxon>
        <taxon>Eubacteriaceae</taxon>
        <taxon>Eubacterium</taxon>
    </lineage>
</organism>